<dbReference type="eggNOG" id="COG0859">
    <property type="taxonomic scope" value="Bacteria"/>
</dbReference>
<protein>
    <recommendedName>
        <fullName evidence="3">Glycosyl transferase family 9</fullName>
    </recommendedName>
</protein>
<dbReference type="Proteomes" id="UP000008206">
    <property type="component" value="Chromosome"/>
</dbReference>
<dbReference type="RefSeq" id="WP_013325270.1">
    <property type="nucleotide sequence ID" value="NC_014501.1"/>
</dbReference>
<dbReference type="EMBL" id="CP002198">
    <property type="protein sequence ID" value="ADN17232.1"/>
    <property type="molecule type" value="Genomic_DNA"/>
</dbReference>
<dbReference type="SUPFAM" id="SSF53756">
    <property type="entry name" value="UDP-Glycosyltransferase/glycogen phosphorylase"/>
    <property type="match status" value="1"/>
</dbReference>
<evidence type="ECO:0008006" key="3">
    <source>
        <dbReference type="Google" id="ProtNLM"/>
    </source>
</evidence>
<reference evidence="2" key="1">
    <citation type="journal article" date="2011" name="MBio">
        <title>Novel metabolic attributes of the genus Cyanothece, comprising a group of unicellular nitrogen-fixing Cyanobacteria.</title>
        <authorList>
            <person name="Bandyopadhyay A."/>
            <person name="Elvitigala T."/>
            <person name="Welsh E."/>
            <person name="Stockel J."/>
            <person name="Liberton M."/>
            <person name="Min H."/>
            <person name="Sherman L.A."/>
            <person name="Pakrasi H.B."/>
        </authorList>
    </citation>
    <scope>NUCLEOTIDE SEQUENCE [LARGE SCALE GENOMIC DNA]</scope>
    <source>
        <strain evidence="2">PCC 7822</strain>
    </source>
</reference>
<evidence type="ECO:0000313" key="1">
    <source>
        <dbReference type="EMBL" id="ADN17232.1"/>
    </source>
</evidence>
<name>E0U827_GLOV7</name>
<evidence type="ECO:0000313" key="2">
    <source>
        <dbReference type="Proteomes" id="UP000008206"/>
    </source>
</evidence>
<accession>E0U827</accession>
<gene>
    <name evidence="1" type="ordered locus">Cyan7822_5353</name>
</gene>
<dbReference type="KEGG" id="cyj:Cyan7822_5353"/>
<sequence>MITTFNSQSTEFRKKRILLGHLASFGDCLYATTIAKQIKTDYPNCHLTWAIGSKYRSILNENPHVDEIWEIPLNSRDDIAQAWYKFKKVALERYEQGDFDEIFLTQIYPDNYKTYDGTLRSSILRFYGKPITVGVNPVIVLSEQEVNNVYNFVYKNNLLEKKNIILFECSAKSDQSFVTTEFALELVKILIDKIPDCRIILSSDIPISILDERIIDGSSLSFRENAELTKYCSLLIGCSSGISWLCTSEWAKKLPSIQLLKADKSMYASFIYDHQYHGLTYDHIIEMTDTTAETVAACVIAVIKDGVATARLNFHQDITLDFTFYFQTMAFVLYKRKFKDFIFSLFYTFKRYGFRPNLLKSFLPLIQYIMTLGYQKFLKKLKFSTR</sequence>
<dbReference type="GO" id="GO:0009244">
    <property type="term" value="P:lipopolysaccharide core region biosynthetic process"/>
    <property type="evidence" value="ECO:0007669"/>
    <property type="project" value="TreeGrafter"/>
</dbReference>
<dbReference type="PANTHER" id="PTHR30160">
    <property type="entry name" value="TETRAACYLDISACCHARIDE 4'-KINASE-RELATED"/>
    <property type="match status" value="1"/>
</dbReference>
<dbReference type="GO" id="GO:0008713">
    <property type="term" value="F:ADP-heptose-lipopolysaccharide heptosyltransferase activity"/>
    <property type="evidence" value="ECO:0007669"/>
    <property type="project" value="TreeGrafter"/>
</dbReference>
<dbReference type="STRING" id="497965.Cyan7822_5353"/>
<dbReference type="AlphaFoldDB" id="E0U827"/>
<dbReference type="GO" id="GO:0005829">
    <property type="term" value="C:cytosol"/>
    <property type="evidence" value="ECO:0007669"/>
    <property type="project" value="TreeGrafter"/>
</dbReference>
<proteinExistence type="predicted"/>
<dbReference type="Gene3D" id="3.40.50.2000">
    <property type="entry name" value="Glycogen Phosphorylase B"/>
    <property type="match status" value="1"/>
</dbReference>
<dbReference type="InterPro" id="IPR051199">
    <property type="entry name" value="LPS_LOS_Heptosyltrfase"/>
</dbReference>
<dbReference type="HOGENOM" id="CLU_722821_0_0_3"/>
<dbReference type="PANTHER" id="PTHR30160:SF1">
    <property type="entry name" value="LIPOPOLYSACCHARIDE 1,2-N-ACETYLGLUCOSAMINETRANSFERASE-RELATED"/>
    <property type="match status" value="1"/>
</dbReference>
<organism evidence="1 2">
    <name type="scientific">Gloeothece verrucosa (strain PCC 7822)</name>
    <name type="common">Cyanothece sp. (strain PCC 7822)</name>
    <dbReference type="NCBI Taxonomy" id="497965"/>
    <lineage>
        <taxon>Bacteria</taxon>
        <taxon>Bacillati</taxon>
        <taxon>Cyanobacteriota</taxon>
        <taxon>Cyanophyceae</taxon>
        <taxon>Oscillatoriophycideae</taxon>
        <taxon>Chroococcales</taxon>
        <taxon>Aphanothecaceae</taxon>
        <taxon>Gloeothece</taxon>
        <taxon>Gloeothece verrucosa</taxon>
    </lineage>
</organism>
<keyword evidence="2" id="KW-1185">Reference proteome</keyword>